<evidence type="ECO:0000256" key="2">
    <source>
        <dbReference type="SAM" id="Phobius"/>
    </source>
</evidence>
<evidence type="ECO:0008006" key="4">
    <source>
        <dbReference type="Google" id="ProtNLM"/>
    </source>
</evidence>
<evidence type="ECO:0000313" key="3">
    <source>
        <dbReference type="EMBL" id="CUV28165.1"/>
    </source>
</evidence>
<keyword evidence="2" id="KW-0472">Membrane</keyword>
<feature type="transmembrane region" description="Helical" evidence="2">
    <location>
        <begin position="162"/>
        <end position="181"/>
    </location>
</feature>
<name>A0A0S4V1P7_RALSL</name>
<feature type="region of interest" description="Disordered" evidence="1">
    <location>
        <begin position="1"/>
        <end position="22"/>
    </location>
</feature>
<organism evidence="3">
    <name type="scientific">Ralstonia solanacearum</name>
    <name type="common">Pseudomonas solanacearum</name>
    <dbReference type="NCBI Taxonomy" id="305"/>
    <lineage>
        <taxon>Bacteria</taxon>
        <taxon>Pseudomonadati</taxon>
        <taxon>Pseudomonadota</taxon>
        <taxon>Betaproteobacteria</taxon>
        <taxon>Burkholderiales</taxon>
        <taxon>Burkholderiaceae</taxon>
        <taxon>Ralstonia</taxon>
        <taxon>Ralstonia solanacearum species complex</taxon>
    </lineage>
</organism>
<protein>
    <recommendedName>
        <fullName evidence="4">Transmembrane protein</fullName>
    </recommendedName>
</protein>
<gene>
    <name evidence="3" type="ORF">RUN1985_v1_170085</name>
</gene>
<keyword evidence="2" id="KW-1133">Transmembrane helix</keyword>
<evidence type="ECO:0000256" key="1">
    <source>
        <dbReference type="SAM" id="MobiDB-lite"/>
    </source>
</evidence>
<keyword evidence="2" id="KW-0812">Transmembrane</keyword>
<sequence>MDDNSGQQKPAEPIQDSSPKSGAKPISWAVLLPFAVALAVYCIYLVGVAFHQTYLDRFAISAGAFPKDRADYLVYAVEALLHDFGTVLGAVLKPMTLVKVFVALFIAGVLCWATLEAKMALRQRYPTGLRYSPSRRVSSAIFFLLVAPLAGTYLVYGVPTLVTAITSLPVLLGVSAANAVAADDMADFNKGCATHSRGKHCFVLQEGKDTVATGFIIEQSKDTVAMWDNGVVRLLPLDKRALISLDAIGR</sequence>
<dbReference type="EMBL" id="LN899824">
    <property type="protein sequence ID" value="CUV28165.1"/>
    <property type="molecule type" value="Genomic_DNA"/>
</dbReference>
<dbReference type="AlphaFoldDB" id="A0A0S4V1P7"/>
<accession>A0A0S4V1P7</accession>
<feature type="transmembrane region" description="Helical" evidence="2">
    <location>
        <begin position="97"/>
        <end position="115"/>
    </location>
</feature>
<dbReference type="GeneID" id="97322536"/>
<feature type="transmembrane region" description="Helical" evidence="2">
    <location>
        <begin position="136"/>
        <end position="156"/>
    </location>
</feature>
<proteinExistence type="predicted"/>
<reference evidence="3" key="1">
    <citation type="submission" date="2015-10" db="EMBL/GenBank/DDBJ databases">
        <authorList>
            <person name="Gilbert D.G."/>
        </authorList>
    </citation>
    <scope>NUCLEOTIDE SEQUENCE</scope>
    <source>
        <strain evidence="3">Phyl III-seqv23</strain>
    </source>
</reference>
<dbReference type="RefSeq" id="WP_134940896.1">
    <property type="nucleotide sequence ID" value="NZ_CP022757.1"/>
</dbReference>
<feature type="transmembrane region" description="Helical" evidence="2">
    <location>
        <begin position="26"/>
        <end position="51"/>
    </location>
</feature>